<sequence>MSCRCLTSPVAQATAALVQRRNAAPAQAPCEQCQAEMAADTGFAVGAPDDAFERDADRVAGQVMRGNPVAAGKPETPAGQNPSRGTPPALQRLPAATPNTAQAPAGIRQVLDTPGIPLDARTRTFFEPRFGRDFSSVRVHADDVADRSASALGAQAYTVGHHVVFARGRFAPADTAGRHLLAHELAHVMQQSQARGAMPALQRKGGKGPGSCGLLSAASATVLGSAAHVQIQKALAGRGITSELEIPRASKTEGLSRRCQPLGAVPGFADVARVSRPIVSVGEIKPYYIAQVAGRLQARHYRRRAEQSRQRLTRTGGCGRRSGPGPDDIGFSHRVGPITPASVFSLLSGAISGTENFNAFSLDKKRDLMAKEVGGGAIGYWCVLNAAGKKEKEEQKKKKPKGKAGAANVGVGVSIGGSSVGGANAGVGISVDSHSAAVGTAGAGIAISSDSAAAGAAGAGVSKDTMGAAAGAAGAGAAKDSEGVAAGAAGAGTASGSTSAGAGVAGAGKSEDSMTAGAGAAGKGEVKDSMAAGAGGTGSGKSEGVVGAGRAGSPNPAVDPAEVSGSGAEKQPPGEGDPEGDAREGTTEGQPGGKAGPGASSSGSGTGQGGTGSGTGQAGGTQGGTGKGGQPGKGSGGGGSADKSADKGGQAAGGDKSAGTGSGTGAGSGPANAQPGAGSGQGGGTASNPLGVSTVIPLGTSEAERERIAAEAAKVALLVQNASEAQKALLRHLAQASPDKRYMVPASDWVQKMMNVTQGLTTEEIEYLKQLDWKPGSLTEEALRERIRKLLAERKPPAEPGSGTGDTPSPDAGQGQGGGGKGQGKGPGSGDAGQAAKAGGSGDKASGTQGGSGSVDRATAPPAGSNRDAAGIFSFVILSGMGPASKFKAGQAEDCKVRISDLKTGKTFELEGVSITFESRTDTPVTIGGVKFVNVKFNVYFTRDFWSAKNSFYGRGGKESLTEYDFGRRKVK</sequence>
<organism evidence="3 4">
    <name type="scientific">Cupriavidus laharis</name>
    <dbReference type="NCBI Taxonomy" id="151654"/>
    <lineage>
        <taxon>Bacteria</taxon>
        <taxon>Pseudomonadati</taxon>
        <taxon>Pseudomonadota</taxon>
        <taxon>Betaproteobacteria</taxon>
        <taxon>Burkholderiales</taxon>
        <taxon>Burkholderiaceae</taxon>
        <taxon>Cupriavidus</taxon>
    </lineage>
</organism>
<keyword evidence="4" id="KW-1185">Reference proteome</keyword>
<dbReference type="Proteomes" id="UP000727654">
    <property type="component" value="Unassembled WGS sequence"/>
</dbReference>
<feature type="region of interest" description="Disordered" evidence="1">
    <location>
        <begin position="792"/>
        <end position="864"/>
    </location>
</feature>
<dbReference type="InterPro" id="IPR025295">
    <property type="entry name" value="eCIS_core_dom"/>
</dbReference>
<accession>A0ABM8WRV6</accession>
<evidence type="ECO:0000256" key="1">
    <source>
        <dbReference type="SAM" id="MobiDB-lite"/>
    </source>
</evidence>
<evidence type="ECO:0000259" key="2">
    <source>
        <dbReference type="Pfam" id="PF13699"/>
    </source>
</evidence>
<feature type="compositionally biased region" description="Low complexity" evidence="1">
    <location>
        <begin position="94"/>
        <end position="103"/>
    </location>
</feature>
<comment type="caution">
    <text evidence="3">The sequence shown here is derived from an EMBL/GenBank/DDBJ whole genome shotgun (WGS) entry which is preliminary data.</text>
</comment>
<feature type="compositionally biased region" description="Low complexity" evidence="1">
    <location>
        <begin position="647"/>
        <end position="659"/>
    </location>
</feature>
<feature type="compositionally biased region" description="Low complexity" evidence="1">
    <location>
        <begin position="832"/>
        <end position="847"/>
    </location>
</feature>
<protein>
    <recommendedName>
        <fullName evidence="2">eCIS core domain-containing protein</fullName>
    </recommendedName>
</protein>
<reference evidence="3 4" key="1">
    <citation type="submission" date="2021-08" db="EMBL/GenBank/DDBJ databases">
        <authorList>
            <person name="Peeters C."/>
        </authorList>
    </citation>
    <scope>NUCLEOTIDE SEQUENCE [LARGE SCALE GENOMIC DNA]</scope>
    <source>
        <strain evidence="3 4">LMG 23992</strain>
    </source>
</reference>
<dbReference type="EMBL" id="CAJZAI010000003">
    <property type="protein sequence ID" value="CAG9170143.1"/>
    <property type="molecule type" value="Genomic_DNA"/>
</dbReference>
<feature type="region of interest" description="Disordered" evidence="1">
    <location>
        <begin position="67"/>
        <end position="103"/>
    </location>
</feature>
<feature type="compositionally biased region" description="Gly residues" evidence="1">
    <location>
        <begin position="814"/>
        <end position="831"/>
    </location>
</feature>
<dbReference type="Pfam" id="PF13699">
    <property type="entry name" value="eCIS_core"/>
    <property type="match status" value="1"/>
</dbReference>
<feature type="domain" description="eCIS core" evidence="2">
    <location>
        <begin position="117"/>
        <end position="194"/>
    </location>
</feature>
<gene>
    <name evidence="3" type="ORF">LMG23992_01481</name>
</gene>
<evidence type="ECO:0000313" key="4">
    <source>
        <dbReference type="Proteomes" id="UP000727654"/>
    </source>
</evidence>
<feature type="region of interest" description="Disordered" evidence="1">
    <location>
        <begin position="305"/>
        <end position="325"/>
    </location>
</feature>
<evidence type="ECO:0000313" key="3">
    <source>
        <dbReference type="EMBL" id="CAG9170143.1"/>
    </source>
</evidence>
<feature type="region of interest" description="Disordered" evidence="1">
    <location>
        <begin position="487"/>
        <end position="693"/>
    </location>
</feature>
<feature type="compositionally biased region" description="Gly residues" evidence="1">
    <location>
        <begin position="604"/>
        <end position="640"/>
    </location>
</feature>
<feature type="compositionally biased region" description="Low complexity" evidence="1">
    <location>
        <begin position="487"/>
        <end position="502"/>
    </location>
</feature>
<name>A0ABM8WRV6_9BURK</name>
<feature type="compositionally biased region" description="Gly residues" evidence="1">
    <location>
        <begin position="533"/>
        <end position="550"/>
    </location>
</feature>
<proteinExistence type="predicted"/>